<feature type="chain" id="PRO_5040191884" description="UPAR/Ly6 domain-containing protein" evidence="1">
    <location>
        <begin position="48"/>
        <end position="259"/>
    </location>
</feature>
<dbReference type="InterPro" id="IPR045860">
    <property type="entry name" value="Snake_toxin-like_sf"/>
</dbReference>
<name>A0A9Q1D9Y0_CONCO</name>
<gene>
    <name evidence="3" type="ORF">COCON_G00159900</name>
</gene>
<dbReference type="Pfam" id="PF00021">
    <property type="entry name" value="UPAR_LY6"/>
    <property type="match status" value="2"/>
</dbReference>
<feature type="domain" description="UPAR/Ly6" evidence="2">
    <location>
        <begin position="159"/>
        <end position="197"/>
    </location>
</feature>
<protein>
    <recommendedName>
        <fullName evidence="2">UPAR/Ly6 domain-containing protein</fullName>
    </recommendedName>
</protein>
<comment type="caution">
    <text evidence="3">The sequence shown here is derived from an EMBL/GenBank/DDBJ whole genome shotgun (WGS) entry which is preliminary data.</text>
</comment>
<evidence type="ECO:0000313" key="4">
    <source>
        <dbReference type="Proteomes" id="UP001152803"/>
    </source>
</evidence>
<dbReference type="CDD" id="cd23553">
    <property type="entry name" value="TFP_LU_ECD_Ly6PGE"/>
    <property type="match status" value="1"/>
</dbReference>
<evidence type="ECO:0000259" key="2">
    <source>
        <dbReference type="Pfam" id="PF00021"/>
    </source>
</evidence>
<dbReference type="OrthoDB" id="6337383at2759"/>
<feature type="domain" description="UPAR/Ly6" evidence="2">
    <location>
        <begin position="47"/>
        <end position="80"/>
    </location>
</feature>
<dbReference type="SUPFAM" id="SSF57302">
    <property type="entry name" value="Snake toxin-like"/>
    <property type="match status" value="1"/>
</dbReference>
<evidence type="ECO:0000313" key="3">
    <source>
        <dbReference type="EMBL" id="KAJ8263533.1"/>
    </source>
</evidence>
<keyword evidence="1" id="KW-0732">Signal</keyword>
<feature type="signal peptide" evidence="1">
    <location>
        <begin position="1"/>
        <end position="47"/>
    </location>
</feature>
<organism evidence="3 4">
    <name type="scientific">Conger conger</name>
    <name type="common">Conger eel</name>
    <name type="synonym">Muraena conger</name>
    <dbReference type="NCBI Taxonomy" id="82655"/>
    <lineage>
        <taxon>Eukaryota</taxon>
        <taxon>Metazoa</taxon>
        <taxon>Chordata</taxon>
        <taxon>Craniata</taxon>
        <taxon>Vertebrata</taxon>
        <taxon>Euteleostomi</taxon>
        <taxon>Actinopterygii</taxon>
        <taxon>Neopterygii</taxon>
        <taxon>Teleostei</taxon>
        <taxon>Anguilliformes</taxon>
        <taxon>Congridae</taxon>
        <taxon>Conger</taxon>
    </lineage>
</organism>
<dbReference type="InterPro" id="IPR016054">
    <property type="entry name" value="LY6_UPA_recep-like"/>
</dbReference>
<reference evidence="3" key="1">
    <citation type="journal article" date="2023" name="Science">
        <title>Genome structures resolve the early diversification of teleost fishes.</title>
        <authorList>
            <person name="Parey E."/>
            <person name="Louis A."/>
            <person name="Montfort J."/>
            <person name="Bouchez O."/>
            <person name="Roques C."/>
            <person name="Iampietro C."/>
            <person name="Lluch J."/>
            <person name="Castinel A."/>
            <person name="Donnadieu C."/>
            <person name="Desvignes T."/>
            <person name="Floi Bucao C."/>
            <person name="Jouanno E."/>
            <person name="Wen M."/>
            <person name="Mejri S."/>
            <person name="Dirks R."/>
            <person name="Jansen H."/>
            <person name="Henkel C."/>
            <person name="Chen W.J."/>
            <person name="Zahm M."/>
            <person name="Cabau C."/>
            <person name="Klopp C."/>
            <person name="Thompson A.W."/>
            <person name="Robinson-Rechavi M."/>
            <person name="Braasch I."/>
            <person name="Lecointre G."/>
            <person name="Bobe J."/>
            <person name="Postlethwait J.H."/>
            <person name="Berthelot C."/>
            <person name="Roest Crollius H."/>
            <person name="Guiguen Y."/>
        </authorList>
    </citation>
    <scope>NUCLEOTIDE SEQUENCE</scope>
    <source>
        <strain evidence="3">Concon-B</strain>
    </source>
</reference>
<dbReference type="Proteomes" id="UP001152803">
    <property type="component" value="Unassembled WGS sequence"/>
</dbReference>
<proteinExistence type="predicted"/>
<accession>A0A9Q1D9Y0</accession>
<sequence>MLLSAVPSLLNRLTHRPDPPRSCTMRALLVSLLVSLLLAALAVHTEALKCYTCVASSEEECNRQGSASCPQYADACSTITGPSPDSSPAPTTATRAKIPRELLLTASISARDTVGEVRRRPREIAPGLAFHSGRLPAPSAGTGQRKNETEKHLINQSFAVTTNTVMKSCSYKSFCDKANNGNSGAKMECCFSDDCNGPHKGRSQGVPRGAAGPLASSPALLLGALAARLIYSAVLHLESFKLLRLDNAFPEHSLHLYSG</sequence>
<evidence type="ECO:0000256" key="1">
    <source>
        <dbReference type="SAM" id="SignalP"/>
    </source>
</evidence>
<dbReference type="AlphaFoldDB" id="A0A9Q1D9Y0"/>
<dbReference type="EMBL" id="JAFJMO010000011">
    <property type="protein sequence ID" value="KAJ8263533.1"/>
    <property type="molecule type" value="Genomic_DNA"/>
</dbReference>
<keyword evidence="4" id="KW-1185">Reference proteome</keyword>